<dbReference type="InterPro" id="IPR006680">
    <property type="entry name" value="Amidohydro-rel"/>
</dbReference>
<dbReference type="Gene3D" id="3.20.20.140">
    <property type="entry name" value="Metal-dependent hydrolases"/>
    <property type="match status" value="1"/>
</dbReference>
<dbReference type="SUPFAM" id="SSF51338">
    <property type="entry name" value="Composite domain of metallo-dependent hydrolases"/>
    <property type="match status" value="1"/>
</dbReference>
<dbReference type="PANTHER" id="PTHR42752">
    <property type="entry name" value="IMIDAZOLONEPROPIONASE"/>
    <property type="match status" value="1"/>
</dbReference>
<dbReference type="EMBL" id="JAGGKV010000012">
    <property type="protein sequence ID" value="MBP1965037.1"/>
    <property type="molecule type" value="Genomic_DNA"/>
</dbReference>
<comment type="similarity">
    <text evidence="7">Belongs to the metallo-dependent hydrolases superfamily. HutI family.</text>
</comment>
<dbReference type="NCBIfam" id="TIGR01224">
    <property type="entry name" value="hutI"/>
    <property type="match status" value="1"/>
</dbReference>
<feature type="binding site" evidence="7">
    <location>
        <position position="334"/>
    </location>
    <ligand>
        <name>4-imidazolone-5-propanoate</name>
        <dbReference type="ChEBI" id="CHEBI:77893"/>
    </ligand>
</feature>
<keyword evidence="7" id="KW-0963">Cytoplasm</keyword>
<evidence type="ECO:0000256" key="6">
    <source>
        <dbReference type="ARBA" id="ARBA00023004"/>
    </source>
</evidence>
<reference evidence="9 10" key="1">
    <citation type="submission" date="2021-03" db="EMBL/GenBank/DDBJ databases">
        <title>Genomic Encyclopedia of Type Strains, Phase IV (KMG-IV): sequencing the most valuable type-strain genomes for metagenomic binning, comparative biology and taxonomic classification.</title>
        <authorList>
            <person name="Goeker M."/>
        </authorList>
    </citation>
    <scope>NUCLEOTIDE SEQUENCE [LARGE SCALE GENOMIC DNA]</scope>
    <source>
        <strain evidence="9 10">DSM 24950</strain>
    </source>
</reference>
<sequence>MERVDLLLTGIGTLVSPPGNRPRCGQAMKEVREIKDAAIAIRQGKIVFFGPVHEVEEMLAGVEIAKTVDVCGRLVTPGFVDPHTHLVHGGSREHELALKRSGVPYLDILAQGGGILHTVKSTRAASEQELYDKARRSLNEMLLNGVTTVEAKSGYGLTLKDEMKQLRVARRLDEAHPVDIVSTFMGAHAVPPEFKGRSEEFVDHIVSDMLPAVAEEGLAEFCDVFCEAGVFSVEQSRRILLAAQRLGMASKIHADEIVPLGGAGLAGEVRAISAEHLLAATDEGLAALAERGVVPVLLPGTSFNLGLTTHARARDMIDKYQLPVALSTDYNPGSCPTESIQLIMMLASLNLKMTPEEILTACTINAANALGRGEDIGSIEVGKRADLAIFDAPNFAYLPYHFGINHTFGVMKNGQAVVWNRKLVAGKEEES</sequence>
<evidence type="ECO:0000256" key="2">
    <source>
        <dbReference type="ARBA" id="ARBA00022723"/>
    </source>
</evidence>
<feature type="binding site" evidence="7">
    <location>
        <position position="253"/>
    </location>
    <ligand>
        <name>Zn(2+)</name>
        <dbReference type="ChEBI" id="CHEBI:29105"/>
    </ligand>
</feature>
<feature type="binding site" evidence="7">
    <location>
        <position position="329"/>
    </location>
    <ligand>
        <name>Zn(2+)</name>
        <dbReference type="ChEBI" id="CHEBI:29105"/>
    </ligand>
</feature>
<evidence type="ECO:0000259" key="8">
    <source>
        <dbReference type="Pfam" id="PF01979"/>
    </source>
</evidence>
<feature type="binding site" evidence="7">
    <location>
        <position position="188"/>
    </location>
    <ligand>
        <name>4-imidazolone-5-propanoate</name>
        <dbReference type="ChEBI" id="CHEBI:77893"/>
    </ligand>
</feature>
<dbReference type="Gene3D" id="2.30.40.10">
    <property type="entry name" value="Urease, subunit C, domain 1"/>
    <property type="match status" value="1"/>
</dbReference>
<comment type="function">
    <text evidence="7">Catalyzes the hydrolytic cleavage of the carbon-nitrogen bond in imidazolone-5-propanoate to yield N-formimidoyl-L-glutamate. It is the third step in the universal histidine degradation pathway.</text>
</comment>
<evidence type="ECO:0000256" key="7">
    <source>
        <dbReference type="HAMAP-Rule" id="MF_00372"/>
    </source>
</evidence>
<keyword evidence="5 7" id="KW-0862">Zinc</keyword>
<comment type="pathway">
    <text evidence="7">Amino-acid degradation; L-histidine degradation into L-glutamate; N-formimidoyl-L-glutamate from L-histidine: step 3/3.</text>
</comment>
<feature type="binding site" evidence="7">
    <location>
        <position position="85"/>
    </location>
    <ligand>
        <name>Fe(3+)</name>
        <dbReference type="ChEBI" id="CHEBI:29034"/>
    </ligand>
</feature>
<feature type="binding site" evidence="7">
    <location>
        <position position="155"/>
    </location>
    <ligand>
        <name>4-imidazolone-5-propanoate</name>
        <dbReference type="ChEBI" id="CHEBI:77893"/>
    </ligand>
</feature>
<proteinExistence type="inferred from homology"/>
<dbReference type="EC" id="3.5.2.7" evidence="1 7"/>
<name>A0ABS4I2A2_9BACL</name>
<feature type="binding site" evidence="7">
    <location>
        <position position="83"/>
    </location>
    <ligand>
        <name>Zn(2+)</name>
        <dbReference type="ChEBI" id="CHEBI:29105"/>
    </ligand>
</feature>
<keyword evidence="4 7" id="KW-0369">Histidine metabolism</keyword>
<evidence type="ECO:0000313" key="9">
    <source>
        <dbReference type="EMBL" id="MBP1965037.1"/>
    </source>
</evidence>
<feature type="binding site" evidence="7">
    <location>
        <position position="331"/>
    </location>
    <ligand>
        <name>N-formimidoyl-L-glutamate</name>
        <dbReference type="ChEBI" id="CHEBI:58928"/>
    </ligand>
</feature>
<dbReference type="HAMAP" id="MF_00372">
    <property type="entry name" value="HutI"/>
    <property type="match status" value="1"/>
</dbReference>
<dbReference type="SUPFAM" id="SSF51556">
    <property type="entry name" value="Metallo-dependent hydrolases"/>
    <property type="match status" value="1"/>
</dbReference>
<comment type="cofactor">
    <cofactor evidence="7">
        <name>Zn(2+)</name>
        <dbReference type="ChEBI" id="CHEBI:29105"/>
    </cofactor>
    <cofactor evidence="7">
        <name>Fe(3+)</name>
        <dbReference type="ChEBI" id="CHEBI:29034"/>
    </cofactor>
    <text evidence="7">Binds 1 zinc or iron ion per subunit.</text>
</comment>
<evidence type="ECO:0000256" key="4">
    <source>
        <dbReference type="ARBA" id="ARBA00022808"/>
    </source>
</evidence>
<keyword evidence="2 7" id="KW-0479">Metal-binding</keyword>
<comment type="catalytic activity">
    <reaction evidence="7">
        <text>4-imidazolone-5-propanoate + H2O = N-formimidoyl-L-glutamate</text>
        <dbReference type="Rhea" id="RHEA:23660"/>
        <dbReference type="ChEBI" id="CHEBI:15377"/>
        <dbReference type="ChEBI" id="CHEBI:58928"/>
        <dbReference type="ChEBI" id="CHEBI:77893"/>
        <dbReference type="EC" id="3.5.2.7"/>
    </reaction>
</comment>
<dbReference type="InterPro" id="IPR032466">
    <property type="entry name" value="Metal_Hydrolase"/>
</dbReference>
<accession>A0ABS4I2A2</accession>
<evidence type="ECO:0000256" key="5">
    <source>
        <dbReference type="ARBA" id="ARBA00022833"/>
    </source>
</evidence>
<gene>
    <name evidence="7" type="primary">hutI</name>
    <name evidence="9" type="ORF">J2Z65_004270</name>
</gene>
<keyword evidence="3 7" id="KW-0378">Hydrolase</keyword>
<dbReference type="CDD" id="cd01296">
    <property type="entry name" value="Imidazolone-5PH"/>
    <property type="match status" value="1"/>
</dbReference>
<feature type="binding site" evidence="7">
    <location>
        <position position="155"/>
    </location>
    <ligand>
        <name>N-formimidoyl-L-glutamate</name>
        <dbReference type="ChEBI" id="CHEBI:58928"/>
    </ligand>
</feature>
<dbReference type="PANTHER" id="PTHR42752:SF1">
    <property type="entry name" value="IMIDAZOLONEPROPIONASE-RELATED"/>
    <property type="match status" value="1"/>
</dbReference>
<keyword evidence="10" id="KW-1185">Reference proteome</keyword>
<evidence type="ECO:0000256" key="1">
    <source>
        <dbReference type="ARBA" id="ARBA00012864"/>
    </source>
</evidence>
<feature type="binding site" evidence="7">
    <location>
        <position position="256"/>
    </location>
    <ligand>
        <name>4-imidazolone-5-propanoate</name>
        <dbReference type="ChEBI" id="CHEBI:77893"/>
    </ligand>
</feature>
<feature type="domain" description="Amidohydrolase-related" evidence="8">
    <location>
        <begin position="74"/>
        <end position="416"/>
    </location>
</feature>
<evidence type="ECO:0000256" key="3">
    <source>
        <dbReference type="ARBA" id="ARBA00022801"/>
    </source>
</evidence>
<evidence type="ECO:0000313" key="10">
    <source>
        <dbReference type="Proteomes" id="UP001519344"/>
    </source>
</evidence>
<feature type="binding site" evidence="7">
    <location>
        <position position="253"/>
    </location>
    <ligand>
        <name>Fe(3+)</name>
        <dbReference type="ChEBI" id="CHEBI:29034"/>
    </ligand>
</feature>
<protein>
    <recommendedName>
        <fullName evidence="1 7">Imidazolonepropionase</fullName>
        <ecNumber evidence="1 7">3.5.2.7</ecNumber>
    </recommendedName>
    <alternativeName>
        <fullName evidence="7">Imidazolone-5-propionate hydrolase</fullName>
    </alternativeName>
</protein>
<comment type="subcellular location">
    <subcellularLocation>
        <location evidence="7">Cytoplasm</location>
    </subcellularLocation>
</comment>
<feature type="binding site" evidence="7">
    <location>
        <position position="83"/>
    </location>
    <ligand>
        <name>Fe(3+)</name>
        <dbReference type="ChEBI" id="CHEBI:29034"/>
    </ligand>
</feature>
<feature type="binding site" evidence="7">
    <location>
        <position position="92"/>
    </location>
    <ligand>
        <name>4-imidazolone-5-propanoate</name>
        <dbReference type="ChEBI" id="CHEBI:77893"/>
    </ligand>
</feature>
<organism evidence="9 10">
    <name type="scientific">Paenibacillus aceris</name>
    <dbReference type="NCBI Taxonomy" id="869555"/>
    <lineage>
        <taxon>Bacteria</taxon>
        <taxon>Bacillati</taxon>
        <taxon>Bacillota</taxon>
        <taxon>Bacilli</taxon>
        <taxon>Bacillales</taxon>
        <taxon>Paenibacillaceae</taxon>
        <taxon>Paenibacillus</taxon>
    </lineage>
</organism>
<feature type="binding site" evidence="7">
    <location>
        <position position="329"/>
    </location>
    <ligand>
        <name>Fe(3+)</name>
        <dbReference type="ChEBI" id="CHEBI:29034"/>
    </ligand>
</feature>
<dbReference type="InterPro" id="IPR005920">
    <property type="entry name" value="HutI"/>
</dbReference>
<dbReference type="Proteomes" id="UP001519344">
    <property type="component" value="Unassembled WGS sequence"/>
</dbReference>
<keyword evidence="6 7" id="KW-0408">Iron</keyword>
<dbReference type="InterPro" id="IPR011059">
    <property type="entry name" value="Metal-dep_hydrolase_composite"/>
</dbReference>
<dbReference type="GO" id="GO:0050480">
    <property type="term" value="F:imidazolonepropionase activity"/>
    <property type="evidence" value="ECO:0007669"/>
    <property type="project" value="UniProtKB-EC"/>
</dbReference>
<comment type="caution">
    <text evidence="9">The sequence shown here is derived from an EMBL/GenBank/DDBJ whole genome shotgun (WGS) entry which is preliminary data.</text>
</comment>
<dbReference type="Pfam" id="PF01979">
    <property type="entry name" value="Amidohydro_1"/>
    <property type="match status" value="1"/>
</dbReference>
<feature type="binding site" evidence="7">
    <location>
        <position position="85"/>
    </location>
    <ligand>
        <name>Zn(2+)</name>
        <dbReference type="ChEBI" id="CHEBI:29105"/>
    </ligand>
</feature>
<dbReference type="RefSeq" id="WP_167051639.1">
    <property type="nucleotide sequence ID" value="NZ_JAAOZR010000001.1"/>
</dbReference>
<feature type="binding site" evidence="7">
    <location>
        <position position="333"/>
    </location>
    <ligand>
        <name>N-formimidoyl-L-glutamate</name>
        <dbReference type="ChEBI" id="CHEBI:58928"/>
    </ligand>
</feature>